<dbReference type="Gene3D" id="3.40.630.30">
    <property type="match status" value="2"/>
</dbReference>
<sequence length="424" mass="48683">MSAMTLTFRTLSPEEFSQFTETSELRRFQTQSVEFFRAYQNLGREVELVGLVDDDGDVFTCHGVALVLFTPWRKVFQVARIPFGPILDWCDDAVARAFLTGLVAHLKKHSRVISLTFNPILARNFYDVGSRVPTSSNEVADSFERIMVELGARREEKEFYEDPAVSVRFIYTKNISGLTFDEALPTLAKGLRRRFRHEGRYGVETVMEGPDKWEVFERLHELTVARTGMTAYSQRMHESYREFLRQFGEENAALGIAYLRPGHYIEQLSAERAQLEKRQEELLTRKATKNRDRELGEIAQRFAHIDTQLEAARSTLAEYGEEIPINCAVGFYVDHELVLMIGAMDKRFQDYLRDYPVERAFFKEACDRGMDIYNTFGISGIWDSSAPDAPVLQFKELLNGNVEEFVGTYHLAVRPRLAALAGCR</sequence>
<dbReference type="Pfam" id="PF02388">
    <property type="entry name" value="FemAB"/>
    <property type="match status" value="1"/>
</dbReference>
<dbReference type="GO" id="GO:0008360">
    <property type="term" value="P:regulation of cell shape"/>
    <property type="evidence" value="ECO:0007669"/>
    <property type="project" value="UniProtKB-KW"/>
</dbReference>
<dbReference type="InterPro" id="IPR003447">
    <property type="entry name" value="FEMABX"/>
</dbReference>
<dbReference type="EC" id="2.3.2.17" evidence="9"/>
<dbReference type="PANTHER" id="PTHR36174">
    <property type="entry name" value="LIPID II:GLYCINE GLYCYLTRANSFERASE"/>
    <property type="match status" value="1"/>
</dbReference>
<dbReference type="Gene3D" id="1.20.58.90">
    <property type="match status" value="1"/>
</dbReference>
<keyword evidence="7" id="KW-0961">Cell wall biogenesis/degradation</keyword>
<dbReference type="GO" id="GO:0071555">
    <property type="term" value="P:cell wall organization"/>
    <property type="evidence" value="ECO:0007669"/>
    <property type="project" value="UniProtKB-KW"/>
</dbReference>
<dbReference type="SUPFAM" id="SSF55729">
    <property type="entry name" value="Acyl-CoA N-acyltransferases (Nat)"/>
    <property type="match status" value="2"/>
</dbReference>
<keyword evidence="4" id="KW-0133">Cell shape</keyword>
<evidence type="ECO:0000256" key="2">
    <source>
        <dbReference type="ARBA" id="ARBA00022490"/>
    </source>
</evidence>
<feature type="coiled-coil region" evidence="8">
    <location>
        <begin position="265"/>
        <end position="292"/>
    </location>
</feature>
<dbReference type="PROSITE" id="PS51191">
    <property type="entry name" value="FEMABX"/>
    <property type="match status" value="1"/>
</dbReference>
<reference evidence="9 10" key="1">
    <citation type="submission" date="2018-12" db="EMBL/GenBank/DDBJ databases">
        <authorList>
            <consortium name="Pathogen Informatics"/>
        </authorList>
    </citation>
    <scope>NUCLEOTIDE SEQUENCE [LARGE SCALE GENOMIC DNA]</scope>
    <source>
        <strain evidence="9 10">NCTC13354</strain>
    </source>
</reference>
<evidence type="ECO:0000256" key="6">
    <source>
        <dbReference type="ARBA" id="ARBA00023315"/>
    </source>
</evidence>
<accession>A0A448PCP0</accession>
<comment type="similarity">
    <text evidence="1">Belongs to the FemABX family.</text>
</comment>
<dbReference type="InterPro" id="IPR016181">
    <property type="entry name" value="Acyl_CoA_acyltransferase"/>
</dbReference>
<keyword evidence="2" id="KW-0963">Cytoplasm</keyword>
<evidence type="ECO:0000256" key="8">
    <source>
        <dbReference type="SAM" id="Coils"/>
    </source>
</evidence>
<dbReference type="EMBL" id="LR134476">
    <property type="protein sequence ID" value="VEI12708.1"/>
    <property type="molecule type" value="Genomic_DNA"/>
</dbReference>
<keyword evidence="8" id="KW-0175">Coiled coil</keyword>
<protein>
    <submittedName>
        <fullName evidence="9">Aminoacyltransferase FemA</fullName>
        <ecNumber evidence="9">2.3.2.17</ecNumber>
    </submittedName>
</protein>
<keyword evidence="3 9" id="KW-0808">Transferase</keyword>
<dbReference type="PANTHER" id="PTHR36174:SF2">
    <property type="entry name" value="AMINOACYLTRANSFERASE FEMA"/>
    <property type="match status" value="1"/>
</dbReference>
<evidence type="ECO:0000313" key="9">
    <source>
        <dbReference type="EMBL" id="VEI12708.1"/>
    </source>
</evidence>
<evidence type="ECO:0000256" key="5">
    <source>
        <dbReference type="ARBA" id="ARBA00022984"/>
    </source>
</evidence>
<organism evidence="9 10">
    <name type="scientific">Trueperella bialowiezensis</name>
    <dbReference type="NCBI Taxonomy" id="312285"/>
    <lineage>
        <taxon>Bacteria</taxon>
        <taxon>Bacillati</taxon>
        <taxon>Actinomycetota</taxon>
        <taxon>Actinomycetes</taxon>
        <taxon>Actinomycetales</taxon>
        <taxon>Actinomycetaceae</taxon>
        <taxon>Trueperella</taxon>
    </lineage>
</organism>
<keyword evidence="10" id="KW-1185">Reference proteome</keyword>
<dbReference type="Proteomes" id="UP000269542">
    <property type="component" value="Chromosome"/>
</dbReference>
<gene>
    <name evidence="9" type="primary">femA_1</name>
    <name evidence="9" type="ORF">NCTC13354_00397</name>
</gene>
<dbReference type="AlphaFoldDB" id="A0A448PCP0"/>
<dbReference type="GO" id="GO:0009252">
    <property type="term" value="P:peptidoglycan biosynthetic process"/>
    <property type="evidence" value="ECO:0007669"/>
    <property type="project" value="UniProtKB-KW"/>
</dbReference>
<evidence type="ECO:0000256" key="3">
    <source>
        <dbReference type="ARBA" id="ARBA00022679"/>
    </source>
</evidence>
<keyword evidence="5" id="KW-0573">Peptidoglycan synthesis</keyword>
<evidence type="ECO:0000313" key="10">
    <source>
        <dbReference type="Proteomes" id="UP000269542"/>
    </source>
</evidence>
<evidence type="ECO:0000256" key="7">
    <source>
        <dbReference type="ARBA" id="ARBA00023316"/>
    </source>
</evidence>
<dbReference type="InterPro" id="IPR050644">
    <property type="entry name" value="PG_Glycine_Bridge_Synth"/>
</dbReference>
<name>A0A448PCP0_9ACTO</name>
<proteinExistence type="inferred from homology"/>
<dbReference type="KEGG" id="tbw:NCTC13354_00397"/>
<evidence type="ECO:0000256" key="1">
    <source>
        <dbReference type="ARBA" id="ARBA00009943"/>
    </source>
</evidence>
<keyword evidence="6 9" id="KW-0012">Acyltransferase</keyword>
<evidence type="ECO:0000256" key="4">
    <source>
        <dbReference type="ARBA" id="ARBA00022960"/>
    </source>
</evidence>
<dbReference type="GO" id="GO:0016755">
    <property type="term" value="F:aminoacyltransferase activity"/>
    <property type="evidence" value="ECO:0007669"/>
    <property type="project" value="InterPro"/>
</dbReference>